<name>A0A1I7ZMT6_9BILA</name>
<evidence type="ECO:0000313" key="2">
    <source>
        <dbReference type="WBParaSite" id="L893_g27739.t1"/>
    </source>
</evidence>
<dbReference type="WBParaSite" id="L893_g27739.t1">
    <property type="protein sequence ID" value="L893_g27739.t1"/>
    <property type="gene ID" value="L893_g27739"/>
</dbReference>
<dbReference type="Proteomes" id="UP000095287">
    <property type="component" value="Unplaced"/>
</dbReference>
<proteinExistence type="predicted"/>
<reference evidence="2" key="1">
    <citation type="submission" date="2016-11" db="UniProtKB">
        <authorList>
            <consortium name="WormBaseParasite"/>
        </authorList>
    </citation>
    <scope>IDENTIFICATION</scope>
</reference>
<dbReference type="AlphaFoldDB" id="A0A1I7ZMT6"/>
<evidence type="ECO:0000313" key="1">
    <source>
        <dbReference type="Proteomes" id="UP000095287"/>
    </source>
</evidence>
<sequence length="131" mass="15120">MVVAIAKFTALRFREARDPVDPQGSPSFFYFLMSKELLGTPKDGVQVVMQHESIQNKHTASASKGRGDGDRIDLHFRQQSRGPWPKGVHGEVAVNKRRFVYRRVDTFWSWRRVWDVALRLIDGGRGKQYEC</sequence>
<organism evidence="1 2">
    <name type="scientific">Steinernema glaseri</name>
    <dbReference type="NCBI Taxonomy" id="37863"/>
    <lineage>
        <taxon>Eukaryota</taxon>
        <taxon>Metazoa</taxon>
        <taxon>Ecdysozoa</taxon>
        <taxon>Nematoda</taxon>
        <taxon>Chromadorea</taxon>
        <taxon>Rhabditida</taxon>
        <taxon>Tylenchina</taxon>
        <taxon>Panagrolaimomorpha</taxon>
        <taxon>Strongyloidoidea</taxon>
        <taxon>Steinernematidae</taxon>
        <taxon>Steinernema</taxon>
    </lineage>
</organism>
<protein>
    <submittedName>
        <fullName evidence="2">Uncharacterized protein</fullName>
    </submittedName>
</protein>
<keyword evidence="1" id="KW-1185">Reference proteome</keyword>
<accession>A0A1I7ZMT6</accession>